<dbReference type="PANTHER" id="PTHR31781:SF1">
    <property type="entry name" value="PROTEIN UNC-80 HOMOLOG"/>
    <property type="match status" value="1"/>
</dbReference>
<sequence>MHGTSCSAHTPLAVVLPLKLLLVVLLLLHATANTAWSAHFRIFPRDVHPSLTYDSSCRHRYRRRPNMHVRYLQHQHQGTVQLLLMPLSTAASSIKSTKWVDDSDESECEAVPLPIQTFLWRQTNPFLGAKIGKLHEASCVTFERVVVQNILHGLSPSLSDAIASVSRWKLVRAALPHVIQCCGSLLEASDGKGLSSSLQKILYILHWMLLDSAAECAELSPKDDTCQYRGQGLFSLSSIQLFVYLITPLAEMVSEEDIAGNIRLESGLKIWQALWQYRQPDVWCFTAPVKQRRDQLPQVTFLRRPTAASIPPNQSIYVGEEEKPRRPSVTVIPPPKPPRTDRAVLDEKRRREMERRKREESEKQKQGQQTELTPFLHEKSDALLVEVQDGCPSQSTPTMSSIVRSVSEYKTGETVSACNKISKSKTANAFDMSPTSECSMSMLEEVDTVLNFTEENNSLSGVFCPSDAPLVNISDICSGFSTEAADSIDSSALCENCRKISPRDRPTLCDCQFRVNGSIPLPANDTPPVILTRASTTDDTVSSSSQHTVIPVRPPPKSPESEAGFHGAETARVQPTPAPKSADVGSTDDEIEDFGQPDPMIATMLDVAVIRALLITHWHEQGIYWAMRYLLNRLEQIQNHVAVHGARIRSNSLPSGERKPSIAIGLSSYSNTTWENFQLKRDEDDKSKLHVVFNENRRKSSDQACLPLRVHHSRRSSLNTLTRRERNRSDPSLNNSCEILSIREDSASVSNASSKSEKANERLAAKFYPEALGSSSFIERNGRISLTVIVQTINQVMDRNGMVRLCELALNIADTLLRIPIDQTEIFFSQLTMMIFRIYLSLGCPYGCNEGVKSQQGDFLRVKAKTLLAQLEKLQQERFRLIFTTYVEENNPQQILDLIHSITAFCRSEFPQESRRQPETKAPSYRNRFNEREKGIEGRIVNATLRDLSTKLAKIQDQLVQPENMSLLGDVRMLVNFVQEQHGNPFRRVGLSALLDAIDKAPKPESCEMPRKDDSGKSSPGGLAPPSIRGDQASLRRGLFKKRDKTSHDSMLKSGADDSDADSSPSTPRTASSIDDGLSPLVSAAILKKKSAPKLHFAFNLLKSSKADNMDEECSDSETADECNEMDAFPIRKTTAGSMRSRTGKFPIDAQGNIRLYGLIVPASKWLNNKGIFEGVQRFAFLLETTRPGTFPDPPLIAALLHLKSPVLARAALLLECCHFVSRCNRGQWPEWIRSSHHRTLSLGGPLANRGTPSGTRRMHSLQRTAGRYFYQWALQIGEQLARFIEQTETKEKTLLKMEDSLEDFFDDALVNDDSGERCPPALQLIAMLLLQEITSFLREAFRTIPRAKTTKAAPTSGWDKLLSHRRWSILSNTFNAQQTGSVSSVVDVNSSMHLNERERRISLSTGEEDSPRGSKDPIDDGTSDKKALCKNGFLFVAAFCERMWRNLPVHVRLIFASPYLLRWQLSVTECSVALQCCMLGASFTATILPLSMAVQDVDIFYVLSAGIPHQSLRKDLHCGLP</sequence>
<comment type="caution">
    <text evidence="5">The sequence shown here is derived from an EMBL/GenBank/DDBJ whole genome shotgun (WGS) entry which is preliminary data.</text>
</comment>
<dbReference type="PANTHER" id="PTHR31781">
    <property type="entry name" value="UNC80"/>
    <property type="match status" value="1"/>
</dbReference>
<protein>
    <recommendedName>
        <fullName evidence="7">Cation channel complex component UNC80 N-terminal domain-containing protein</fullName>
    </recommendedName>
</protein>
<feature type="chain" id="PRO_5046816658" description="Cation channel complex component UNC80 N-terminal domain-containing protein" evidence="2">
    <location>
        <begin position="38"/>
        <end position="1522"/>
    </location>
</feature>
<dbReference type="Proteomes" id="UP001303046">
    <property type="component" value="Unassembled WGS sequence"/>
</dbReference>
<dbReference type="Pfam" id="PF19424">
    <property type="entry name" value="UNC80"/>
    <property type="match status" value="1"/>
</dbReference>
<dbReference type="EMBL" id="JAVFWL010000005">
    <property type="protein sequence ID" value="KAK6755872.1"/>
    <property type="molecule type" value="Genomic_DNA"/>
</dbReference>
<feature type="compositionally biased region" description="Low complexity" evidence="1">
    <location>
        <begin position="536"/>
        <end position="545"/>
    </location>
</feature>
<evidence type="ECO:0008006" key="7">
    <source>
        <dbReference type="Google" id="ProtNLM"/>
    </source>
</evidence>
<feature type="region of interest" description="Disordered" evidence="1">
    <location>
        <begin position="1002"/>
        <end position="1075"/>
    </location>
</feature>
<dbReference type="Pfam" id="PF15778">
    <property type="entry name" value="UNC80_N"/>
    <property type="match status" value="1"/>
</dbReference>
<evidence type="ECO:0000259" key="3">
    <source>
        <dbReference type="Pfam" id="PF15778"/>
    </source>
</evidence>
<feature type="region of interest" description="Disordered" evidence="1">
    <location>
        <begin position="536"/>
        <end position="588"/>
    </location>
</feature>
<name>A0ABR1DZL0_NECAM</name>
<keyword evidence="2" id="KW-0732">Signal</keyword>
<keyword evidence="6" id="KW-1185">Reference proteome</keyword>
<feature type="domain" description="Cation channel complex component UNC80 N-terminal" evidence="3">
    <location>
        <begin position="110"/>
        <end position="292"/>
    </location>
</feature>
<organism evidence="5 6">
    <name type="scientific">Necator americanus</name>
    <name type="common">Human hookworm</name>
    <dbReference type="NCBI Taxonomy" id="51031"/>
    <lineage>
        <taxon>Eukaryota</taxon>
        <taxon>Metazoa</taxon>
        <taxon>Ecdysozoa</taxon>
        <taxon>Nematoda</taxon>
        <taxon>Chromadorea</taxon>
        <taxon>Rhabditida</taxon>
        <taxon>Rhabditina</taxon>
        <taxon>Rhabditomorpha</taxon>
        <taxon>Strongyloidea</taxon>
        <taxon>Ancylostomatidae</taxon>
        <taxon>Bunostominae</taxon>
        <taxon>Necator</taxon>
    </lineage>
</organism>
<evidence type="ECO:0000313" key="5">
    <source>
        <dbReference type="EMBL" id="KAK6755872.1"/>
    </source>
</evidence>
<evidence type="ECO:0000313" key="6">
    <source>
        <dbReference type="Proteomes" id="UP001303046"/>
    </source>
</evidence>
<dbReference type="InterPro" id="IPR045852">
    <property type="entry name" value="UNC80_central"/>
</dbReference>
<feature type="region of interest" description="Disordered" evidence="1">
    <location>
        <begin position="1400"/>
        <end position="1422"/>
    </location>
</feature>
<proteinExistence type="predicted"/>
<reference evidence="5 6" key="1">
    <citation type="submission" date="2023-08" db="EMBL/GenBank/DDBJ databases">
        <title>A Necator americanus chromosomal reference genome.</title>
        <authorList>
            <person name="Ilik V."/>
            <person name="Petrzelkova K.J."/>
            <person name="Pardy F."/>
            <person name="Fuh T."/>
            <person name="Niatou-Singa F.S."/>
            <person name="Gouil Q."/>
            <person name="Baker L."/>
            <person name="Ritchie M.E."/>
            <person name="Jex A.R."/>
            <person name="Gazzola D."/>
            <person name="Li H."/>
            <person name="Toshio Fujiwara R."/>
            <person name="Zhan B."/>
            <person name="Aroian R.V."/>
            <person name="Pafco B."/>
            <person name="Schwarz E.M."/>
        </authorList>
    </citation>
    <scope>NUCLEOTIDE SEQUENCE [LARGE SCALE GENOMIC DNA]</scope>
    <source>
        <strain evidence="5 6">Aroian</strain>
        <tissue evidence="5">Whole animal</tissue>
    </source>
</reference>
<feature type="region of interest" description="Disordered" evidence="1">
    <location>
        <begin position="312"/>
        <end position="375"/>
    </location>
</feature>
<evidence type="ECO:0000256" key="1">
    <source>
        <dbReference type="SAM" id="MobiDB-lite"/>
    </source>
</evidence>
<accession>A0ABR1DZL0</accession>
<feature type="domain" description="Protein UNC80 central region" evidence="4">
    <location>
        <begin position="1167"/>
        <end position="1411"/>
    </location>
</feature>
<gene>
    <name evidence="5" type="primary">Necator_chrV.g19122</name>
    <name evidence="5" type="ORF">RB195_014330</name>
</gene>
<feature type="compositionally biased region" description="Basic and acidic residues" evidence="1">
    <location>
        <begin position="338"/>
        <end position="365"/>
    </location>
</feature>
<dbReference type="InterPro" id="IPR031542">
    <property type="entry name" value="UNC80_N"/>
</dbReference>
<feature type="compositionally biased region" description="Basic and acidic residues" evidence="1">
    <location>
        <begin position="1002"/>
        <end position="1016"/>
    </location>
</feature>
<evidence type="ECO:0000256" key="2">
    <source>
        <dbReference type="SAM" id="SignalP"/>
    </source>
</evidence>
<feature type="signal peptide" evidence="2">
    <location>
        <begin position="1"/>
        <end position="37"/>
    </location>
</feature>
<evidence type="ECO:0000259" key="4">
    <source>
        <dbReference type="Pfam" id="PF19424"/>
    </source>
</evidence>
<feature type="compositionally biased region" description="Basic and acidic residues" evidence="1">
    <location>
        <begin position="1410"/>
        <end position="1422"/>
    </location>
</feature>